<gene>
    <name evidence="1" type="ORF">D9V32_03780</name>
</gene>
<dbReference type="AlphaFoldDB" id="A0A3L7ABM1"/>
<evidence type="ECO:0000313" key="2">
    <source>
        <dbReference type="Proteomes" id="UP000272503"/>
    </source>
</evidence>
<dbReference type="EMBL" id="RCUX01000003">
    <property type="protein sequence ID" value="RLP76772.1"/>
    <property type="molecule type" value="Genomic_DNA"/>
</dbReference>
<organism evidence="1 2">
    <name type="scientific">Mycetocola tolaasinivorans</name>
    <dbReference type="NCBI Taxonomy" id="76635"/>
    <lineage>
        <taxon>Bacteria</taxon>
        <taxon>Bacillati</taxon>
        <taxon>Actinomycetota</taxon>
        <taxon>Actinomycetes</taxon>
        <taxon>Micrococcales</taxon>
        <taxon>Microbacteriaceae</taxon>
        <taxon>Mycetocola</taxon>
    </lineage>
</organism>
<dbReference type="Proteomes" id="UP000272503">
    <property type="component" value="Unassembled WGS sequence"/>
</dbReference>
<keyword evidence="2" id="KW-1185">Reference proteome</keyword>
<reference evidence="1 2" key="1">
    <citation type="submission" date="2018-10" db="EMBL/GenBank/DDBJ databases">
        <authorList>
            <person name="Li J."/>
        </authorList>
    </citation>
    <scope>NUCLEOTIDE SEQUENCE [LARGE SCALE GENOMIC DNA]</scope>
    <source>
        <strain evidence="1 2">IF 016277</strain>
    </source>
</reference>
<sequence length="72" mass="7483">MLRSVEVDETGNVVSSSVEPQRNWTTCADDGTVHFLLTVAAPVPGQDAEGLPTPGTVIAEETLALGECVSTL</sequence>
<proteinExistence type="predicted"/>
<comment type="caution">
    <text evidence="1">The sequence shown here is derived from an EMBL/GenBank/DDBJ whole genome shotgun (WGS) entry which is preliminary data.</text>
</comment>
<evidence type="ECO:0000313" key="1">
    <source>
        <dbReference type="EMBL" id="RLP76772.1"/>
    </source>
</evidence>
<protein>
    <submittedName>
        <fullName evidence="1">Uncharacterized protein</fullName>
    </submittedName>
</protein>
<name>A0A3L7ABM1_9MICO</name>
<accession>A0A3L7ABM1</accession>